<keyword evidence="4" id="KW-0378">Hydrolase</keyword>
<dbReference type="Proteomes" id="UP000024001">
    <property type="component" value="Unassembled WGS sequence"/>
</dbReference>
<dbReference type="InterPro" id="IPR029058">
    <property type="entry name" value="AB_hydrolase_fold"/>
</dbReference>
<dbReference type="AlphaFoldDB" id="A0A031FU87"/>
<evidence type="ECO:0000256" key="2">
    <source>
        <dbReference type="SAM" id="Phobius"/>
    </source>
</evidence>
<comment type="caution">
    <text evidence="4">The sequence shown here is derived from an EMBL/GenBank/DDBJ whole genome shotgun (WGS) entry which is preliminary data.</text>
</comment>
<name>A0A031FU87_9MICO</name>
<dbReference type="PANTHER" id="PTHR22946:SF8">
    <property type="entry name" value="ACETYL XYLAN ESTERASE DOMAIN-CONTAINING PROTEIN"/>
    <property type="match status" value="1"/>
</dbReference>
<feature type="transmembrane region" description="Helical" evidence="2">
    <location>
        <begin position="399"/>
        <end position="426"/>
    </location>
</feature>
<feature type="transmembrane region" description="Helical" evidence="2">
    <location>
        <begin position="490"/>
        <end position="512"/>
    </location>
</feature>
<accession>A0A031FU87</accession>
<dbReference type="EMBL" id="JFYO01000005">
    <property type="protein sequence ID" value="EZP27867.1"/>
    <property type="molecule type" value="Genomic_DNA"/>
</dbReference>
<keyword evidence="2" id="KW-1133">Transmembrane helix</keyword>
<evidence type="ECO:0000259" key="3">
    <source>
        <dbReference type="Pfam" id="PF12697"/>
    </source>
</evidence>
<keyword evidence="2" id="KW-0472">Membrane</keyword>
<organism evidence="4 5">
    <name type="scientific">Microbacterium oleivorans</name>
    <dbReference type="NCBI Taxonomy" id="273677"/>
    <lineage>
        <taxon>Bacteria</taxon>
        <taxon>Bacillati</taxon>
        <taxon>Actinomycetota</taxon>
        <taxon>Actinomycetes</taxon>
        <taxon>Micrococcales</taxon>
        <taxon>Microbacteriaceae</taxon>
        <taxon>Microbacterium</taxon>
    </lineage>
</organism>
<protein>
    <submittedName>
        <fullName evidence="4">Putative dienelactone hydrolase</fullName>
    </submittedName>
</protein>
<dbReference type="Gene3D" id="3.40.50.1820">
    <property type="entry name" value="alpha/beta hydrolase"/>
    <property type="match status" value="1"/>
</dbReference>
<dbReference type="eggNOG" id="COG1073">
    <property type="taxonomic scope" value="Bacteria"/>
</dbReference>
<comment type="similarity">
    <text evidence="1">Belongs to the AB hydrolase superfamily. FUS2 hydrolase family.</text>
</comment>
<evidence type="ECO:0000313" key="5">
    <source>
        <dbReference type="Proteomes" id="UP000024001"/>
    </source>
</evidence>
<keyword evidence="2" id="KW-0812">Transmembrane</keyword>
<feature type="transmembrane region" description="Helical" evidence="2">
    <location>
        <begin position="446"/>
        <end position="470"/>
    </location>
</feature>
<evidence type="ECO:0000313" key="4">
    <source>
        <dbReference type="EMBL" id="EZP27867.1"/>
    </source>
</evidence>
<feature type="transmembrane region" description="Helical" evidence="2">
    <location>
        <begin position="592"/>
        <end position="612"/>
    </location>
</feature>
<feature type="transmembrane region" description="Helical" evidence="2">
    <location>
        <begin position="558"/>
        <end position="580"/>
    </location>
</feature>
<feature type="transmembrane region" description="Helical" evidence="2">
    <location>
        <begin position="524"/>
        <end position="546"/>
    </location>
</feature>
<keyword evidence="5" id="KW-1185">Reference proteome</keyword>
<dbReference type="InterPro" id="IPR000073">
    <property type="entry name" value="AB_hydrolase_1"/>
</dbReference>
<dbReference type="Pfam" id="PF12697">
    <property type="entry name" value="Abhydrolase_6"/>
    <property type="match status" value="1"/>
</dbReference>
<gene>
    <name evidence="4" type="ORF">BW34_01859</name>
</gene>
<reference evidence="4 5" key="1">
    <citation type="submission" date="2014-03" db="EMBL/GenBank/DDBJ databases">
        <title>Draft Genome Sequences of 13 Willow Endophytes.</title>
        <authorList>
            <person name="Gan H.Y."/>
            <person name="Gan H.M."/>
            <person name="Savka M.A."/>
            <person name="Hudson A.O."/>
        </authorList>
    </citation>
    <scope>NUCLEOTIDE SEQUENCE [LARGE SCALE GENOMIC DNA]</scope>
    <source>
        <strain evidence="4 5">RIT293</strain>
    </source>
</reference>
<feature type="transmembrane region" description="Helical" evidence="2">
    <location>
        <begin position="357"/>
        <end position="379"/>
    </location>
</feature>
<proteinExistence type="inferred from homology"/>
<feature type="domain" description="AB hydrolase-1" evidence="3">
    <location>
        <begin position="71"/>
        <end position="283"/>
    </location>
</feature>
<feature type="transmembrane region" description="Helical" evidence="2">
    <location>
        <begin position="313"/>
        <end position="336"/>
    </location>
</feature>
<evidence type="ECO:0000256" key="1">
    <source>
        <dbReference type="ARBA" id="ARBA00038115"/>
    </source>
</evidence>
<dbReference type="SUPFAM" id="SSF53474">
    <property type="entry name" value="alpha/beta-Hydrolases"/>
    <property type="match status" value="1"/>
</dbReference>
<dbReference type="GO" id="GO:0016787">
    <property type="term" value="F:hydrolase activity"/>
    <property type="evidence" value="ECO:0007669"/>
    <property type="project" value="UniProtKB-KW"/>
</dbReference>
<dbReference type="InterPro" id="IPR050261">
    <property type="entry name" value="FrsA_esterase"/>
</dbReference>
<sequence>MTRRTFRRNSFWLALSLVLMLVSSIGASLVQTVGGSVAVEDMRWEAASGREMSALLFKPAAVSAEDPRPAIVVSHGWWNNREMQDANYVELARRGYVVLSIDMYGHGNSDPLPAGQEAVGGTGMYDAVKLIADLPYVDPSRIGVTGHSNGARAANFSVALDNQAETPLIASVLLVDNDPVYVDDAGAFTNIYGSRDTGVIQAQYDEFFFRSYDAEGNALTPPREYLSTPNAQSFLHFGQDPSEATDVREAGQVYTQDVDGADAMRVVWSLPQTHPWSTISSTAVGHLVDFFDESLGAPNPLAAGDQNWQLKEVLTTFGLIGFGIFLVAFTRALLATRAFAGVRVSEPIAAVANTRRGLVWFWGGLVVTAVFSILSYVLLSQAEWAGAIAFGSVNLIAPGVPWFIGIWAAINGVAGLVIMIVSYLLFGRRSGQDLRAVGVLPGWRRFGLGVALALTTTVAAFGIVFVLDYFFKTDFRFWVIAVKAFNPEMIGYSLIVLPLFLVYFIANSVAINSFNRFTLRGREWVNTALLALFNSLGPIVLVVAQYTTFFITGETIDGFGGIFSIWLFPVVVILAVAAVISRKIYRETNNPYIAGFLNAAIVTIISVTNSLVMTY</sequence>
<dbReference type="PATRIC" id="fig|273677.3.peg.1844"/>
<dbReference type="PANTHER" id="PTHR22946">
    <property type="entry name" value="DIENELACTONE HYDROLASE DOMAIN-CONTAINING PROTEIN-RELATED"/>
    <property type="match status" value="1"/>
</dbReference>
<dbReference type="RefSeq" id="WP_235186100.1">
    <property type="nucleotide sequence ID" value="NZ_JFYO01000005.1"/>
</dbReference>